<protein>
    <submittedName>
        <fullName evidence="1">Uncharacterized protein</fullName>
    </submittedName>
</protein>
<gene>
    <name evidence="1" type="ORF">LSAT_V11C700374040</name>
</gene>
<dbReference type="Proteomes" id="UP000235145">
    <property type="component" value="Unassembled WGS sequence"/>
</dbReference>
<name>A0A9R1V3H1_LACSA</name>
<dbReference type="EMBL" id="NBSK02000007">
    <property type="protein sequence ID" value="KAJ0198164.1"/>
    <property type="molecule type" value="Genomic_DNA"/>
</dbReference>
<sequence>MGTSEPKVNGWIVDGIRHQRSFQISSIPVIIGASLSVGIPNNTKTMTCSATTDGLGGTLFGRLLEGTRMGDFPPVAYLYIIEMSMNLWKILKT</sequence>
<evidence type="ECO:0000313" key="2">
    <source>
        <dbReference type="Proteomes" id="UP000235145"/>
    </source>
</evidence>
<reference evidence="1 2" key="1">
    <citation type="journal article" date="2017" name="Nat. Commun.">
        <title>Genome assembly with in vitro proximity ligation data and whole-genome triplication in lettuce.</title>
        <authorList>
            <person name="Reyes-Chin-Wo S."/>
            <person name="Wang Z."/>
            <person name="Yang X."/>
            <person name="Kozik A."/>
            <person name="Arikit S."/>
            <person name="Song C."/>
            <person name="Xia L."/>
            <person name="Froenicke L."/>
            <person name="Lavelle D.O."/>
            <person name="Truco M.J."/>
            <person name="Xia R."/>
            <person name="Zhu S."/>
            <person name="Xu C."/>
            <person name="Xu H."/>
            <person name="Xu X."/>
            <person name="Cox K."/>
            <person name="Korf I."/>
            <person name="Meyers B.C."/>
            <person name="Michelmore R.W."/>
        </authorList>
    </citation>
    <scope>NUCLEOTIDE SEQUENCE [LARGE SCALE GENOMIC DNA]</scope>
    <source>
        <strain evidence="2">cv. Salinas</strain>
        <tissue evidence="1">Seedlings</tissue>
    </source>
</reference>
<evidence type="ECO:0000313" key="1">
    <source>
        <dbReference type="EMBL" id="KAJ0198164.1"/>
    </source>
</evidence>
<proteinExistence type="predicted"/>
<organism evidence="1 2">
    <name type="scientific">Lactuca sativa</name>
    <name type="common">Garden lettuce</name>
    <dbReference type="NCBI Taxonomy" id="4236"/>
    <lineage>
        <taxon>Eukaryota</taxon>
        <taxon>Viridiplantae</taxon>
        <taxon>Streptophyta</taxon>
        <taxon>Embryophyta</taxon>
        <taxon>Tracheophyta</taxon>
        <taxon>Spermatophyta</taxon>
        <taxon>Magnoliopsida</taxon>
        <taxon>eudicotyledons</taxon>
        <taxon>Gunneridae</taxon>
        <taxon>Pentapetalae</taxon>
        <taxon>asterids</taxon>
        <taxon>campanulids</taxon>
        <taxon>Asterales</taxon>
        <taxon>Asteraceae</taxon>
        <taxon>Cichorioideae</taxon>
        <taxon>Cichorieae</taxon>
        <taxon>Lactucinae</taxon>
        <taxon>Lactuca</taxon>
    </lineage>
</organism>
<dbReference type="AlphaFoldDB" id="A0A9R1V3H1"/>
<comment type="caution">
    <text evidence="1">The sequence shown here is derived from an EMBL/GenBank/DDBJ whole genome shotgun (WGS) entry which is preliminary data.</text>
</comment>
<keyword evidence="2" id="KW-1185">Reference proteome</keyword>
<accession>A0A9R1V3H1</accession>